<feature type="domain" description="Zn(2)-C6 fungal-type" evidence="3">
    <location>
        <begin position="25"/>
        <end position="55"/>
    </location>
</feature>
<keyword evidence="1" id="KW-0539">Nucleus</keyword>
<dbReference type="EMBL" id="JANBVO010000019">
    <property type="protein sequence ID" value="KAJ9143348.1"/>
    <property type="molecule type" value="Genomic_DNA"/>
</dbReference>
<dbReference type="Proteomes" id="UP001174694">
    <property type="component" value="Unassembled WGS sequence"/>
</dbReference>
<keyword evidence="5" id="KW-1185">Reference proteome</keyword>
<organism evidence="4 5">
    <name type="scientific">Pleurostoma richardsiae</name>
    <dbReference type="NCBI Taxonomy" id="41990"/>
    <lineage>
        <taxon>Eukaryota</taxon>
        <taxon>Fungi</taxon>
        <taxon>Dikarya</taxon>
        <taxon>Ascomycota</taxon>
        <taxon>Pezizomycotina</taxon>
        <taxon>Sordariomycetes</taxon>
        <taxon>Sordariomycetidae</taxon>
        <taxon>Calosphaeriales</taxon>
        <taxon>Pleurostomataceae</taxon>
        <taxon>Pleurostoma</taxon>
    </lineage>
</organism>
<feature type="compositionally biased region" description="Basic and acidic residues" evidence="2">
    <location>
        <begin position="1"/>
        <end position="13"/>
    </location>
</feature>
<dbReference type="GO" id="GO:0001228">
    <property type="term" value="F:DNA-binding transcription activator activity, RNA polymerase II-specific"/>
    <property type="evidence" value="ECO:0007669"/>
    <property type="project" value="TreeGrafter"/>
</dbReference>
<evidence type="ECO:0000313" key="4">
    <source>
        <dbReference type="EMBL" id="KAJ9143348.1"/>
    </source>
</evidence>
<dbReference type="InterPro" id="IPR001138">
    <property type="entry name" value="Zn2Cys6_DnaBD"/>
</dbReference>
<evidence type="ECO:0000256" key="2">
    <source>
        <dbReference type="SAM" id="MobiDB-lite"/>
    </source>
</evidence>
<feature type="region of interest" description="Disordered" evidence="2">
    <location>
        <begin position="1"/>
        <end position="24"/>
    </location>
</feature>
<dbReference type="SUPFAM" id="SSF57701">
    <property type="entry name" value="Zn2/Cys6 DNA-binding domain"/>
    <property type="match status" value="1"/>
</dbReference>
<name>A0AA38RCE6_9PEZI</name>
<accession>A0AA38RCE6</accession>
<dbReference type="AlphaFoldDB" id="A0AA38RCE6"/>
<evidence type="ECO:0000259" key="3">
    <source>
        <dbReference type="PROSITE" id="PS50048"/>
    </source>
</evidence>
<dbReference type="InterPro" id="IPR053157">
    <property type="entry name" value="Sterol_Uptake_Regulator"/>
</dbReference>
<evidence type="ECO:0000256" key="1">
    <source>
        <dbReference type="ARBA" id="ARBA00023242"/>
    </source>
</evidence>
<feature type="compositionally biased region" description="Basic residues" evidence="2">
    <location>
        <begin position="14"/>
        <end position="24"/>
    </location>
</feature>
<dbReference type="GO" id="GO:0008270">
    <property type="term" value="F:zinc ion binding"/>
    <property type="evidence" value="ECO:0007669"/>
    <property type="project" value="InterPro"/>
</dbReference>
<dbReference type="SMART" id="SM00066">
    <property type="entry name" value="GAL4"/>
    <property type="match status" value="1"/>
</dbReference>
<proteinExistence type="predicted"/>
<dbReference type="InterPro" id="IPR021858">
    <property type="entry name" value="Fun_TF"/>
</dbReference>
<dbReference type="CDD" id="cd00067">
    <property type="entry name" value="GAL4"/>
    <property type="match status" value="1"/>
</dbReference>
<dbReference type="PROSITE" id="PS50048">
    <property type="entry name" value="ZN2_CY6_FUNGAL_2"/>
    <property type="match status" value="1"/>
</dbReference>
<dbReference type="PROSITE" id="PS00463">
    <property type="entry name" value="ZN2_CY6_FUNGAL_1"/>
    <property type="match status" value="1"/>
</dbReference>
<reference evidence="4" key="1">
    <citation type="submission" date="2022-07" db="EMBL/GenBank/DDBJ databases">
        <title>Fungi with potential for degradation of polypropylene.</title>
        <authorList>
            <person name="Gostincar C."/>
        </authorList>
    </citation>
    <scope>NUCLEOTIDE SEQUENCE</scope>
    <source>
        <strain evidence="4">EXF-13308</strain>
    </source>
</reference>
<dbReference type="PANTHER" id="PTHR47784">
    <property type="entry name" value="STEROL UPTAKE CONTROL PROTEIN 2"/>
    <property type="match status" value="1"/>
</dbReference>
<dbReference type="PANTHER" id="PTHR47784:SF9">
    <property type="entry name" value="ZN(II)2CYS6 TRANSCRIPTION FACTOR (EUROFUNG)"/>
    <property type="match status" value="1"/>
</dbReference>
<gene>
    <name evidence="4" type="ORF">NKR23_g6518</name>
</gene>
<sequence length="402" mass="45188">MEKTRQDGKENPSRKRRAHTRSRKGCPNCRIRRVKCDEGRPQCRRCRVYGVVCNYAADVTDLQASAEGHPSMELQEHRQSLALRKNAEAPIAPPSPAIIISDGSVTVTLEGQDMDLLSHYILRTLPSLGNHKMAKLYQTSVMRLAFSHPFLMHATLAMAASHQRHLAGPEPRRRSLRECYHSTQCAALLNQKLGRPIQPEERDPLWATAAALGIVSFSMAEATTPEEAWPLRRSSASDLDWLLMSEGKMAVWDVAEPLRPDSIFHVMADDYARLFTPLPTVGASGVDPAVARLCGIDAGSTPEGNPYFRAAHALGRVRRLRDEEGTPGRVLVFMSRMQKSYRALLLEKEPIALLLLALWYKEAGRALWWIEQRGKMERAAIRLYLKKFHGDKMAIQELIPLD</sequence>
<evidence type="ECO:0000313" key="5">
    <source>
        <dbReference type="Proteomes" id="UP001174694"/>
    </source>
</evidence>
<dbReference type="InterPro" id="IPR036864">
    <property type="entry name" value="Zn2-C6_fun-type_DNA-bd_sf"/>
</dbReference>
<protein>
    <submittedName>
        <fullName evidence="4">C6 finger domain protein</fullName>
    </submittedName>
</protein>
<dbReference type="Gene3D" id="4.10.240.10">
    <property type="entry name" value="Zn(2)-C6 fungal-type DNA-binding domain"/>
    <property type="match status" value="1"/>
</dbReference>
<dbReference type="Pfam" id="PF00172">
    <property type="entry name" value="Zn_clus"/>
    <property type="match status" value="1"/>
</dbReference>
<comment type="caution">
    <text evidence="4">The sequence shown here is derived from an EMBL/GenBank/DDBJ whole genome shotgun (WGS) entry which is preliminary data.</text>
</comment>
<dbReference type="Pfam" id="PF11951">
    <property type="entry name" value="Fungal_trans_2"/>
    <property type="match status" value="1"/>
</dbReference>